<reference evidence="2" key="1">
    <citation type="submission" date="2020-11" db="EMBL/GenBank/DDBJ databases">
        <authorList>
            <consortium name="DOE Joint Genome Institute"/>
            <person name="Ahrendt S."/>
            <person name="Riley R."/>
            <person name="Andreopoulos W."/>
            <person name="Labutti K."/>
            <person name="Pangilinan J."/>
            <person name="Ruiz-Duenas F.J."/>
            <person name="Barrasa J.M."/>
            <person name="Sanchez-Garcia M."/>
            <person name="Camarero S."/>
            <person name="Miyauchi S."/>
            <person name="Serrano A."/>
            <person name="Linde D."/>
            <person name="Babiker R."/>
            <person name="Drula E."/>
            <person name="Ayuso-Fernandez I."/>
            <person name="Pacheco R."/>
            <person name="Padilla G."/>
            <person name="Ferreira P."/>
            <person name="Barriuso J."/>
            <person name="Kellner H."/>
            <person name="Castanera R."/>
            <person name="Alfaro M."/>
            <person name="Ramirez L."/>
            <person name="Pisabarro A.G."/>
            <person name="Kuo A."/>
            <person name="Tritt A."/>
            <person name="Lipzen A."/>
            <person name="He G."/>
            <person name="Yan M."/>
            <person name="Ng V."/>
            <person name="Cullen D."/>
            <person name="Martin F."/>
            <person name="Rosso M.-N."/>
            <person name="Henrissat B."/>
            <person name="Hibbett D."/>
            <person name="Martinez A.T."/>
            <person name="Grigoriev I.V."/>
        </authorList>
    </citation>
    <scope>NUCLEOTIDE SEQUENCE</scope>
    <source>
        <strain evidence="2">MF-IS2</strain>
    </source>
</reference>
<evidence type="ECO:0000313" key="2">
    <source>
        <dbReference type="EMBL" id="KAF9439381.1"/>
    </source>
</evidence>
<evidence type="ECO:0000313" key="3">
    <source>
        <dbReference type="Proteomes" id="UP000807342"/>
    </source>
</evidence>
<organism evidence="2 3">
    <name type="scientific">Macrolepiota fuliginosa MF-IS2</name>
    <dbReference type="NCBI Taxonomy" id="1400762"/>
    <lineage>
        <taxon>Eukaryota</taxon>
        <taxon>Fungi</taxon>
        <taxon>Dikarya</taxon>
        <taxon>Basidiomycota</taxon>
        <taxon>Agaricomycotina</taxon>
        <taxon>Agaricomycetes</taxon>
        <taxon>Agaricomycetidae</taxon>
        <taxon>Agaricales</taxon>
        <taxon>Agaricineae</taxon>
        <taxon>Agaricaceae</taxon>
        <taxon>Macrolepiota</taxon>
    </lineage>
</organism>
<proteinExistence type="predicted"/>
<dbReference type="Proteomes" id="UP000807342">
    <property type="component" value="Unassembled WGS sequence"/>
</dbReference>
<evidence type="ECO:0000259" key="1">
    <source>
        <dbReference type="Pfam" id="PF25597"/>
    </source>
</evidence>
<keyword evidence="3" id="KW-1185">Reference proteome</keyword>
<name>A0A9P5WXY2_9AGAR</name>
<dbReference type="AlphaFoldDB" id="A0A9P5WXY2"/>
<feature type="non-terminal residue" evidence="2">
    <location>
        <position position="1"/>
    </location>
</feature>
<dbReference type="OrthoDB" id="3053679at2759"/>
<sequence length="79" mass="9173">TPYEIVTDTRPDLRYLCVFGCGAYVFLTPEQRDNKLAPCSKPMIFLGYEGSGYKFMRHLKGNVIFRSPTAIFQEDWFPK</sequence>
<comment type="caution">
    <text evidence="2">The sequence shown here is derived from an EMBL/GenBank/DDBJ whole genome shotgun (WGS) entry which is preliminary data.</text>
</comment>
<gene>
    <name evidence="2" type="ORF">P691DRAFT_621448</name>
</gene>
<dbReference type="InterPro" id="IPR057670">
    <property type="entry name" value="SH3_retrovirus"/>
</dbReference>
<protein>
    <recommendedName>
        <fullName evidence="1">Retroviral polymerase SH3-like domain-containing protein</fullName>
    </recommendedName>
</protein>
<accession>A0A9P5WXY2</accession>
<feature type="domain" description="Retroviral polymerase SH3-like" evidence="1">
    <location>
        <begin position="21"/>
        <end position="76"/>
    </location>
</feature>
<dbReference type="EMBL" id="MU154501">
    <property type="protein sequence ID" value="KAF9439381.1"/>
    <property type="molecule type" value="Genomic_DNA"/>
</dbReference>
<feature type="non-terminal residue" evidence="2">
    <location>
        <position position="79"/>
    </location>
</feature>
<dbReference type="Pfam" id="PF25597">
    <property type="entry name" value="SH3_retrovirus"/>
    <property type="match status" value="1"/>
</dbReference>